<evidence type="ECO:0000256" key="1">
    <source>
        <dbReference type="ARBA" id="ARBA00004123"/>
    </source>
</evidence>
<dbReference type="InterPro" id="IPR013087">
    <property type="entry name" value="Znf_C2H2_type"/>
</dbReference>
<evidence type="ECO:0000256" key="5">
    <source>
        <dbReference type="ARBA" id="ARBA00022737"/>
    </source>
</evidence>
<evidence type="ECO:0000313" key="16">
    <source>
        <dbReference type="EMBL" id="CAX42961.1"/>
    </source>
</evidence>
<dbReference type="GO" id="GO:0045944">
    <property type="term" value="P:positive regulation of transcription by RNA polymerase II"/>
    <property type="evidence" value="ECO:0007669"/>
    <property type="project" value="UniProtKB-ARBA"/>
</dbReference>
<comment type="subcellular location">
    <subcellularLocation>
        <location evidence="2">Cell membrane</location>
        <topology evidence="2">Peripheral membrane protein</topology>
        <orientation evidence="2">Cytoplasmic side</orientation>
    </subcellularLocation>
    <subcellularLocation>
        <location evidence="1">Nucleus</location>
    </subcellularLocation>
</comment>
<feature type="compositionally biased region" description="Low complexity" evidence="13">
    <location>
        <begin position="236"/>
        <end position="265"/>
    </location>
</feature>
<evidence type="ECO:0000256" key="3">
    <source>
        <dbReference type="ARBA" id="ARBA00022475"/>
    </source>
</evidence>
<keyword evidence="5" id="KW-0677">Repeat</keyword>
<evidence type="ECO:0000259" key="14">
    <source>
        <dbReference type="PROSITE" id="PS50157"/>
    </source>
</evidence>
<keyword evidence="6 12" id="KW-0863">Zinc-finger</keyword>
<name>B9WE50_CANDC</name>
<protein>
    <submittedName>
        <fullName evidence="16">Zinc finger protein, putative</fullName>
    </submittedName>
</protein>
<gene>
    <name evidence="15" type="ordered locus">Cd36_84540</name>
    <name evidence="16" type="ORF">CD36_84540</name>
</gene>
<feature type="domain" description="C2H2-type" evidence="14">
    <location>
        <begin position="318"/>
        <end position="345"/>
    </location>
</feature>
<evidence type="ECO:0000256" key="8">
    <source>
        <dbReference type="ARBA" id="ARBA00023125"/>
    </source>
</evidence>
<feature type="region of interest" description="Disordered" evidence="13">
    <location>
        <begin position="204"/>
        <end position="283"/>
    </location>
</feature>
<evidence type="ECO:0000256" key="9">
    <source>
        <dbReference type="ARBA" id="ARBA00023136"/>
    </source>
</evidence>
<dbReference type="GO" id="GO:0000978">
    <property type="term" value="F:RNA polymerase II cis-regulatory region sequence-specific DNA binding"/>
    <property type="evidence" value="ECO:0007669"/>
    <property type="project" value="TreeGrafter"/>
</dbReference>
<dbReference type="OrthoDB" id="9439903at2759"/>
<keyword evidence="10" id="KW-0865">Zymogen</keyword>
<keyword evidence="17" id="KW-1185">Reference proteome</keyword>
<keyword evidence="8" id="KW-0238">DNA-binding</keyword>
<dbReference type="AlphaFoldDB" id="B9WE50"/>
<feature type="compositionally biased region" description="Basic residues" evidence="13">
    <location>
        <begin position="217"/>
        <end position="227"/>
    </location>
</feature>
<accession>B9WE50</accession>
<evidence type="ECO:0000256" key="13">
    <source>
        <dbReference type="SAM" id="MobiDB-lite"/>
    </source>
</evidence>
<dbReference type="Proteomes" id="UP000002605">
    <property type="component" value="Chromosome 3"/>
</dbReference>
<dbReference type="GeneID" id="8047193"/>
<dbReference type="KEGG" id="cdu:CD36_84540"/>
<dbReference type="EMBL" id="FM992690">
    <property type="protein sequence ID" value="CAX42961.1"/>
    <property type="molecule type" value="Genomic_DNA"/>
</dbReference>
<sequence>MLILSIGLINHTSNKSLYTISPNKGKRYEPFTTTSLDSFKFHVVRFLHRLIYGTQRYQELFPPIQKIKDINNVKQQRIFPVNCAADDLDLGFGESDQIELFNHSSKDAYGHHNLIQLIDFFDSPQAHSSSPADEFFKSNKISEQIDIFDMIGRQPPPLHHQQLNIETPYFEDFATPLVLPQHEVSSDDVESYFSRSVSTVSSIEPLDDEFVPPPHPPRAHPSRKRKHESISPPIPTSSSSSSTAQLIPSCSSSVASSSDLSVSPTTKRKYTKRRYTKKKQPVFPNQDEPIVITTTTKTNNIDVKKVTTTKNGTIENRFDCPSCDASFKVKGYLTRHLKKHSTNKAFECPFFDNHGVYGSKCHPTGGFSRRDTFKVHLRALHFIYPAGVKANQRSSFSGRCAGCFQFFDSNSEWLENHIEAGKCTGTVTYKQNVSNLLLD</sequence>
<dbReference type="PANTHER" id="PTHR24396:SF19">
    <property type="entry name" value="FI01119P"/>
    <property type="match status" value="1"/>
</dbReference>
<dbReference type="FunFam" id="3.30.160.60:FF:002194">
    <property type="entry name" value="STP1p Transcription factor"/>
    <property type="match status" value="1"/>
</dbReference>
<evidence type="ECO:0000256" key="12">
    <source>
        <dbReference type="PROSITE-ProRule" id="PRU00042"/>
    </source>
</evidence>
<dbReference type="GO" id="GO:0008270">
    <property type="term" value="F:zinc ion binding"/>
    <property type="evidence" value="ECO:0007669"/>
    <property type="project" value="UniProtKB-KW"/>
</dbReference>
<dbReference type="PROSITE" id="PS50157">
    <property type="entry name" value="ZINC_FINGER_C2H2_2"/>
    <property type="match status" value="1"/>
</dbReference>
<dbReference type="GO" id="GO:0000981">
    <property type="term" value="F:DNA-binding transcription factor activity, RNA polymerase II-specific"/>
    <property type="evidence" value="ECO:0007669"/>
    <property type="project" value="TreeGrafter"/>
</dbReference>
<evidence type="ECO:0000256" key="10">
    <source>
        <dbReference type="ARBA" id="ARBA00023145"/>
    </source>
</evidence>
<evidence type="ECO:0000313" key="15">
    <source>
        <dbReference type="CGD" id="CAL0000166483"/>
    </source>
</evidence>
<dbReference type="Pfam" id="PF00096">
    <property type="entry name" value="zf-C2H2"/>
    <property type="match status" value="1"/>
</dbReference>
<dbReference type="eggNOG" id="ENOG502S4NK">
    <property type="taxonomic scope" value="Eukaryota"/>
</dbReference>
<proteinExistence type="predicted"/>
<evidence type="ECO:0000313" key="17">
    <source>
        <dbReference type="Proteomes" id="UP000002605"/>
    </source>
</evidence>
<feature type="compositionally biased region" description="Basic residues" evidence="13">
    <location>
        <begin position="266"/>
        <end position="280"/>
    </location>
</feature>
<dbReference type="SUPFAM" id="SSF57667">
    <property type="entry name" value="beta-beta-alpha zinc fingers"/>
    <property type="match status" value="1"/>
</dbReference>
<evidence type="ECO:0000256" key="7">
    <source>
        <dbReference type="ARBA" id="ARBA00022833"/>
    </source>
</evidence>
<dbReference type="CGD" id="CAL0000166483">
    <property type="gene designation" value="Cd36_84540"/>
</dbReference>
<dbReference type="PANTHER" id="PTHR24396">
    <property type="entry name" value="ZINC FINGER PROTEIN"/>
    <property type="match status" value="1"/>
</dbReference>
<evidence type="ECO:0000256" key="11">
    <source>
        <dbReference type="ARBA" id="ARBA00023242"/>
    </source>
</evidence>
<dbReference type="VEuPathDB" id="FungiDB:CD36_84540"/>
<keyword evidence="3" id="KW-1003">Cell membrane</keyword>
<dbReference type="GO" id="GO:0005634">
    <property type="term" value="C:nucleus"/>
    <property type="evidence" value="ECO:0007669"/>
    <property type="project" value="UniProtKB-SubCell"/>
</dbReference>
<dbReference type="InterPro" id="IPR051643">
    <property type="entry name" value="Transcr_Reg_ZincFinger"/>
</dbReference>
<dbReference type="GO" id="GO:0005886">
    <property type="term" value="C:plasma membrane"/>
    <property type="evidence" value="ECO:0007669"/>
    <property type="project" value="UniProtKB-SubCell"/>
</dbReference>
<dbReference type="HOGENOM" id="CLU_036916_0_0_1"/>
<dbReference type="Gene3D" id="3.30.160.60">
    <property type="entry name" value="Classic Zinc Finger"/>
    <property type="match status" value="1"/>
</dbReference>
<dbReference type="InterPro" id="IPR036236">
    <property type="entry name" value="Znf_C2H2_sf"/>
</dbReference>
<keyword evidence="11" id="KW-0539">Nucleus</keyword>
<keyword evidence="7" id="KW-0862">Zinc</keyword>
<evidence type="ECO:0000256" key="6">
    <source>
        <dbReference type="ARBA" id="ARBA00022771"/>
    </source>
</evidence>
<evidence type="ECO:0000256" key="4">
    <source>
        <dbReference type="ARBA" id="ARBA00022723"/>
    </source>
</evidence>
<keyword evidence="9" id="KW-0472">Membrane</keyword>
<dbReference type="RefSeq" id="XP_002419367.1">
    <property type="nucleotide sequence ID" value="XM_002419322.1"/>
</dbReference>
<evidence type="ECO:0000256" key="2">
    <source>
        <dbReference type="ARBA" id="ARBA00004413"/>
    </source>
</evidence>
<organism evidence="16 17">
    <name type="scientific">Candida dubliniensis (strain CD36 / ATCC MYA-646 / CBS 7987 / NCPF 3949 / NRRL Y-17841)</name>
    <name type="common">Yeast</name>
    <dbReference type="NCBI Taxonomy" id="573826"/>
    <lineage>
        <taxon>Eukaryota</taxon>
        <taxon>Fungi</taxon>
        <taxon>Dikarya</taxon>
        <taxon>Ascomycota</taxon>
        <taxon>Saccharomycotina</taxon>
        <taxon>Pichiomycetes</taxon>
        <taxon>Debaryomycetaceae</taxon>
        <taxon>Candida/Lodderomyces clade</taxon>
        <taxon>Candida</taxon>
    </lineage>
</organism>
<keyword evidence="4" id="KW-0479">Metal-binding</keyword>
<dbReference type="PROSITE" id="PS00028">
    <property type="entry name" value="ZINC_FINGER_C2H2_1"/>
    <property type="match status" value="1"/>
</dbReference>
<reference evidence="16 17" key="1">
    <citation type="journal article" date="2009" name="Genome Res.">
        <title>Comparative genomics of the fungal pathogens Candida dubliniensis and Candida albicans.</title>
        <authorList>
            <person name="Jackson A.P."/>
            <person name="Gamble J.A."/>
            <person name="Yeomans T."/>
            <person name="Moran G.P."/>
            <person name="Saunders D."/>
            <person name="Harris D."/>
            <person name="Aslett M."/>
            <person name="Barrell J.F."/>
            <person name="Butler G."/>
            <person name="Citiulo F."/>
            <person name="Coleman D.C."/>
            <person name="de Groot P.W.J."/>
            <person name="Goodwin T.J."/>
            <person name="Quail M.A."/>
            <person name="McQuillan J."/>
            <person name="Munro C.A."/>
            <person name="Pain A."/>
            <person name="Poulter R.T."/>
            <person name="Rajandream M.A."/>
            <person name="Renauld H."/>
            <person name="Spiering M.J."/>
            <person name="Tivey A."/>
            <person name="Gow N.A.R."/>
            <person name="Barrell B."/>
            <person name="Sullivan D.J."/>
            <person name="Berriman M."/>
        </authorList>
    </citation>
    <scope>NUCLEOTIDE SEQUENCE [LARGE SCALE GENOMIC DNA]</scope>
    <source>
        <strain evidence="17">CD36 / ATCC MYA-646 / CBS 7987 / NCPF 3949 / NRRL Y-17841</strain>
    </source>
</reference>